<dbReference type="PANTHER" id="PTHR43178">
    <property type="entry name" value="DIHYDROLIPOAMIDE ACETYLTRANSFERASE COMPONENT OF PYRUVATE DEHYDROGENASE COMPLEX"/>
    <property type="match status" value="1"/>
</dbReference>
<dbReference type="InterPro" id="IPR000089">
    <property type="entry name" value="Biotin_lipoyl"/>
</dbReference>
<dbReference type="Gene3D" id="4.10.320.10">
    <property type="entry name" value="E3-binding domain"/>
    <property type="match status" value="1"/>
</dbReference>
<evidence type="ECO:0000256" key="7">
    <source>
        <dbReference type="SAM" id="MobiDB-lite"/>
    </source>
</evidence>
<evidence type="ECO:0000256" key="4">
    <source>
        <dbReference type="ARBA" id="ARBA00022823"/>
    </source>
</evidence>
<evidence type="ECO:0000313" key="10">
    <source>
        <dbReference type="EMBL" id="ADP31288.1"/>
    </source>
</evidence>
<evidence type="ECO:0000256" key="2">
    <source>
        <dbReference type="ARBA" id="ARBA00007317"/>
    </source>
</evidence>
<dbReference type="InterPro" id="IPR036625">
    <property type="entry name" value="E3-bd_dom_sf"/>
</dbReference>
<dbReference type="InterPro" id="IPR023213">
    <property type="entry name" value="CAT-like_dom_sf"/>
</dbReference>
<accession>A0ABM5LTZ1</accession>
<dbReference type="Gene3D" id="2.40.50.100">
    <property type="match status" value="1"/>
</dbReference>
<evidence type="ECO:0000256" key="5">
    <source>
        <dbReference type="ARBA" id="ARBA00023315"/>
    </source>
</evidence>
<keyword evidence="11" id="KW-1185">Reference proteome</keyword>
<dbReference type="EMBL" id="CP002207">
    <property type="protein sequence ID" value="ADP31288.1"/>
    <property type="molecule type" value="Genomic_DNA"/>
</dbReference>
<dbReference type="Gene3D" id="3.30.559.10">
    <property type="entry name" value="Chloramphenicol acetyltransferase-like domain"/>
    <property type="match status" value="1"/>
</dbReference>
<dbReference type="SUPFAM" id="SSF47005">
    <property type="entry name" value="Peripheral subunit-binding domain of 2-oxo acid dehydrogenase complex"/>
    <property type="match status" value="1"/>
</dbReference>
<evidence type="ECO:0000256" key="3">
    <source>
        <dbReference type="ARBA" id="ARBA00022679"/>
    </source>
</evidence>
<dbReference type="Pfam" id="PF00364">
    <property type="entry name" value="Biotin_lipoyl"/>
    <property type="match status" value="1"/>
</dbReference>
<organism evidence="10 11">
    <name type="scientific">Bacillus atrophaeus (strain 1942)</name>
    <dbReference type="NCBI Taxonomy" id="720555"/>
    <lineage>
        <taxon>Bacteria</taxon>
        <taxon>Bacillati</taxon>
        <taxon>Bacillota</taxon>
        <taxon>Bacilli</taxon>
        <taxon>Bacillales</taxon>
        <taxon>Bacillaceae</taxon>
        <taxon>Bacillus</taxon>
    </lineage>
</organism>
<evidence type="ECO:0000259" key="8">
    <source>
        <dbReference type="PROSITE" id="PS50968"/>
    </source>
</evidence>
<dbReference type="PROSITE" id="PS50968">
    <property type="entry name" value="BIOTINYL_LIPOYL"/>
    <property type="match status" value="1"/>
</dbReference>
<dbReference type="RefSeq" id="WP_004430521.1">
    <property type="nucleotide sequence ID" value="NC_014639.1"/>
</dbReference>
<keyword evidence="3 6" id="KW-0808">Transferase</keyword>
<dbReference type="CDD" id="cd06849">
    <property type="entry name" value="lipoyl_domain"/>
    <property type="match status" value="1"/>
</dbReference>
<dbReference type="SUPFAM" id="SSF51230">
    <property type="entry name" value="Single hybrid motif"/>
    <property type="match status" value="1"/>
</dbReference>
<dbReference type="InterPro" id="IPR011053">
    <property type="entry name" value="Single_hybrid_motif"/>
</dbReference>
<keyword evidence="4 6" id="KW-0450">Lipoyl</keyword>
<gene>
    <name evidence="10" type="ordered locus">BATR1942_01650</name>
</gene>
<dbReference type="Proteomes" id="UP000006867">
    <property type="component" value="Chromosome"/>
</dbReference>
<dbReference type="PANTHER" id="PTHR43178:SF5">
    <property type="entry name" value="LIPOAMIDE ACYLTRANSFERASE COMPONENT OF BRANCHED-CHAIN ALPHA-KETO ACID DEHYDROGENASE COMPLEX, MITOCHONDRIAL"/>
    <property type="match status" value="1"/>
</dbReference>
<comment type="cofactor">
    <cofactor evidence="1 6">
        <name>(R)-lipoate</name>
        <dbReference type="ChEBI" id="CHEBI:83088"/>
    </cofactor>
</comment>
<dbReference type="PROSITE" id="PS51826">
    <property type="entry name" value="PSBD"/>
    <property type="match status" value="1"/>
</dbReference>
<keyword evidence="5 6" id="KW-0012">Acyltransferase</keyword>
<feature type="domain" description="Lipoyl-binding" evidence="8">
    <location>
        <begin position="2"/>
        <end position="77"/>
    </location>
</feature>
<feature type="compositionally biased region" description="Basic and acidic residues" evidence="7">
    <location>
        <begin position="87"/>
        <end position="106"/>
    </location>
</feature>
<sequence>MAVKVVMPKLGMAMKEGEVSVWNKQVGDAVEKGESIASINSEKIEMEIEAPENGTLLDIIVKEGEGVPPGTAICYIGEEGEALQESENEKPEKEEQSPPQKTENKITRGIKQAAKSRVKISPVARKIAEKAGIPIETLEGTGPGGRIVKEDVLTALSAASEQKPDEDAHEEKEQKQTMTPMRKVIAERMHASLQNSAQLTITMKADVTDLLSLQKQLASAAKERFGTKLTITHFVSRAAVLALQQHPHLNSAYQDERIITYSHVHLGMAVSLDRGLVVPVIRHAEKLSLIELAKQVSESAEKARQGNMASDNLQGSTFSITNLGAYGIEHFTPILNPPETGILGIGASYDTPVYKEEELVRSTILPLSLTFDHRICDGAPAAAFLKTVKEYLEEPAGLIL</sequence>
<name>A0ABM5LTZ1_BACA1</name>
<evidence type="ECO:0000256" key="1">
    <source>
        <dbReference type="ARBA" id="ARBA00001938"/>
    </source>
</evidence>
<evidence type="ECO:0000313" key="11">
    <source>
        <dbReference type="Proteomes" id="UP000006867"/>
    </source>
</evidence>
<feature type="region of interest" description="Disordered" evidence="7">
    <location>
        <begin position="81"/>
        <end position="107"/>
    </location>
</feature>
<proteinExistence type="inferred from homology"/>
<protein>
    <recommendedName>
        <fullName evidence="6">Dihydrolipoamide acetyltransferase component of pyruvate dehydrogenase complex</fullName>
        <ecNumber evidence="6">2.3.1.-</ecNumber>
    </recommendedName>
</protein>
<dbReference type="Pfam" id="PF00198">
    <property type="entry name" value="2-oxoacid_dh"/>
    <property type="match status" value="1"/>
</dbReference>
<feature type="domain" description="Peripheral subunit-binding (PSBD)" evidence="9">
    <location>
        <begin position="119"/>
        <end position="156"/>
    </location>
</feature>
<evidence type="ECO:0000256" key="6">
    <source>
        <dbReference type="RuleBase" id="RU003423"/>
    </source>
</evidence>
<dbReference type="InterPro" id="IPR050743">
    <property type="entry name" value="2-oxoacid_DH_E2_comp"/>
</dbReference>
<dbReference type="Pfam" id="PF02817">
    <property type="entry name" value="E3_binding"/>
    <property type="match status" value="1"/>
</dbReference>
<dbReference type="SUPFAM" id="SSF52777">
    <property type="entry name" value="CoA-dependent acyltransferases"/>
    <property type="match status" value="1"/>
</dbReference>
<comment type="similarity">
    <text evidence="2 6">Belongs to the 2-oxoacid dehydrogenase family.</text>
</comment>
<dbReference type="InterPro" id="IPR004167">
    <property type="entry name" value="PSBD"/>
</dbReference>
<dbReference type="InterPro" id="IPR001078">
    <property type="entry name" value="2-oxoacid_DH_actylTfrase"/>
</dbReference>
<evidence type="ECO:0000259" key="9">
    <source>
        <dbReference type="PROSITE" id="PS51826"/>
    </source>
</evidence>
<reference evidence="10 11" key="1">
    <citation type="journal article" date="2011" name="Front. Microbiol.">
        <title>Genomic signatures of strain selection and enhancement in Bacillus atrophaeus var. globigii, a historical biowarfare simulant.</title>
        <authorList>
            <person name="Gibbons H.S."/>
            <person name="Broomall S.M."/>
            <person name="McNew L.A."/>
            <person name="Daligault H."/>
            <person name="Chapman C."/>
            <person name="Bruce D."/>
            <person name="Karavis M."/>
            <person name="Krepps M."/>
            <person name="McGregor P.A."/>
            <person name="Hong C."/>
            <person name="Park K.H."/>
            <person name="Akmal A."/>
            <person name="Feldman A."/>
            <person name="Lin J.S."/>
            <person name="Chang W.E."/>
            <person name="Higgs B.W."/>
            <person name="Demirev P."/>
            <person name="Lindquist J."/>
            <person name="Liem A."/>
            <person name="Fochler E."/>
            <person name="Read T.D."/>
            <person name="Tapia R."/>
            <person name="Johnson S."/>
            <person name="Bishop-Lilly K.A."/>
            <person name="Detter C."/>
            <person name="Han C."/>
            <person name="Sozhamannan S."/>
            <person name="Rosenzweig C.N."/>
            <person name="Skowronski E.W."/>
        </authorList>
    </citation>
    <scope>NUCLEOTIDE SEQUENCE [LARGE SCALE GENOMIC DNA]</scope>
    <source>
        <strain evidence="10 11">1942</strain>
    </source>
</reference>
<dbReference type="EC" id="2.3.1.-" evidence="6"/>